<dbReference type="PROSITE" id="PS51192">
    <property type="entry name" value="HELICASE_ATP_BIND_1"/>
    <property type="match status" value="1"/>
</dbReference>
<gene>
    <name evidence="7" type="ORF">DNF11_3793</name>
</gene>
<evidence type="ECO:0000256" key="4">
    <source>
        <dbReference type="SAM" id="MobiDB-lite"/>
    </source>
</evidence>
<keyword evidence="1" id="KW-0547">Nucleotide-binding</keyword>
<dbReference type="VEuPathDB" id="FungiDB:DNF11_3793"/>
<evidence type="ECO:0000256" key="2">
    <source>
        <dbReference type="ARBA" id="ARBA00022801"/>
    </source>
</evidence>
<dbReference type="GO" id="GO:0005524">
    <property type="term" value="F:ATP binding"/>
    <property type="evidence" value="ECO:0007669"/>
    <property type="project" value="UniProtKB-KW"/>
</dbReference>
<dbReference type="PANTHER" id="PTHR45626">
    <property type="entry name" value="TRANSCRIPTION TERMINATION FACTOR 2-RELATED"/>
    <property type="match status" value="1"/>
</dbReference>
<dbReference type="GO" id="GO:0006281">
    <property type="term" value="P:DNA repair"/>
    <property type="evidence" value="ECO:0007669"/>
    <property type="project" value="TreeGrafter"/>
</dbReference>
<dbReference type="EC" id="3.6.4.-" evidence="7"/>
<evidence type="ECO:0000313" key="7">
    <source>
        <dbReference type="EMBL" id="AYO44743.1"/>
    </source>
</evidence>
<dbReference type="SMART" id="SM00487">
    <property type="entry name" value="DEXDc"/>
    <property type="match status" value="1"/>
</dbReference>
<dbReference type="Proteomes" id="UP000269793">
    <property type="component" value="Chromosome VIII"/>
</dbReference>
<dbReference type="InterPro" id="IPR027417">
    <property type="entry name" value="P-loop_NTPase"/>
</dbReference>
<dbReference type="PANTHER" id="PTHR45626:SF14">
    <property type="entry name" value="ATP-DEPENDENT DNA HELICASE (EUROFUNG)"/>
    <property type="match status" value="1"/>
</dbReference>
<evidence type="ECO:0000259" key="6">
    <source>
        <dbReference type="PROSITE" id="PS51194"/>
    </source>
</evidence>
<dbReference type="CDD" id="cd18008">
    <property type="entry name" value="DEXDc_SHPRH-like"/>
    <property type="match status" value="1"/>
</dbReference>
<protein>
    <submittedName>
        <fullName evidence="7">Uncharacterized protein</fullName>
        <ecNumber evidence="7">3.6.4.-</ecNumber>
    </submittedName>
</protein>
<keyword evidence="2 7" id="KW-0378">Hydrolase</keyword>
<feature type="region of interest" description="Disordered" evidence="4">
    <location>
        <begin position="1"/>
        <end position="124"/>
    </location>
</feature>
<feature type="compositionally biased region" description="Polar residues" evidence="4">
    <location>
        <begin position="68"/>
        <end position="82"/>
    </location>
</feature>
<dbReference type="InterPro" id="IPR000330">
    <property type="entry name" value="SNF2_N"/>
</dbReference>
<dbReference type="GO" id="GO:0005634">
    <property type="term" value="C:nucleus"/>
    <property type="evidence" value="ECO:0007669"/>
    <property type="project" value="TreeGrafter"/>
</dbReference>
<dbReference type="CDD" id="cd18793">
    <property type="entry name" value="SF2_C_SNF"/>
    <property type="match status" value="1"/>
</dbReference>
<dbReference type="InterPro" id="IPR001650">
    <property type="entry name" value="Helicase_C-like"/>
</dbReference>
<dbReference type="Pfam" id="PF00271">
    <property type="entry name" value="Helicase_C"/>
    <property type="match status" value="1"/>
</dbReference>
<dbReference type="GO" id="GO:0008094">
    <property type="term" value="F:ATP-dependent activity, acting on DNA"/>
    <property type="evidence" value="ECO:0007669"/>
    <property type="project" value="TreeGrafter"/>
</dbReference>
<proteinExistence type="predicted"/>
<dbReference type="InterPro" id="IPR050628">
    <property type="entry name" value="SNF2_RAD54_helicase_TF"/>
</dbReference>
<feature type="compositionally biased region" description="Polar residues" evidence="4">
    <location>
        <begin position="97"/>
        <end position="121"/>
    </location>
</feature>
<dbReference type="STRING" id="425264.A0A3G2S9M9"/>
<dbReference type="GO" id="GO:0016787">
    <property type="term" value="F:hydrolase activity"/>
    <property type="evidence" value="ECO:0007669"/>
    <property type="project" value="UniProtKB-KW"/>
</dbReference>
<sequence>MEAMRQRLLAQQLESQSPSPKQRKDKMEPGASTPTDSNKNRPVIQPWRSEPRVKMMPFKAPTPVGTPEKSSQGSGTSLSTPTKAALMRRGFPASPGWPQTPNKSMSSAFGSPAGSLSSTPLESKHIPTAEREKQLREMLEGIVSVAEKVDMNQSRVPGMQCTLLPHQVQGVEWMKKREQGKGKGGILADDMGLGKTIQTLALVLQHRCIDDLYSGQQEEDLDMNDDLVGFTRKSVLRSRTRTTLIVAPVAVMEQWQREALEKSGHKLSVYIHHGPRRTTNVDELKKADIVITSYATAANEYEQYLKATESESSLPSTRANKQLREASANDLDDSDDSDWGMLNDDDISSPSKIKVVNNHTKYPLFQMYWLRIVLDEAQNIKNYRAKCSLACYQLSSCAATRWCISGTPVQNNALEIFSLIHFLRISPFDDFRHFEEKIHDPLKSNKQTYVDLGLQRLGVVLKSIMLRRTKDATYEGRRVLDLPLRSIEIVSREFSSENERDFYRELEDRIQTHWKKSQKAHLNYMGALVMLLRLRQACNHPALVTGRTALPLHDLSEPTAEENVQDEDEELASLLSGLSVKTRNCDRCQISLLEQQARYCSGCKAQISREKKQGINWGTPGTMSTKLEMILNLLDTFDKTSKGDKSIIFSQFTSFLDLVQDALNDYGRNFVRYDGSMRRNAREEALQKIRSDEGIKIILISFKAGSTGLNLTCCNRVILCDLWWNPQIEEQAFDRAHRYVVFYSRRLGQSKNVYIYKLSIDGTVEQRILALQVRAYLCNNRIKNVNWLRPP</sequence>
<dbReference type="InterPro" id="IPR038718">
    <property type="entry name" value="SNF2-like_sf"/>
</dbReference>
<dbReference type="PROSITE" id="PS51194">
    <property type="entry name" value="HELICASE_CTER"/>
    <property type="match status" value="1"/>
</dbReference>
<accession>A0A3G2S9M9</accession>
<keyword evidence="3" id="KW-0067">ATP-binding</keyword>
<dbReference type="AlphaFoldDB" id="A0A3G2S9M9"/>
<feature type="domain" description="Helicase ATP-binding" evidence="5">
    <location>
        <begin position="176"/>
        <end position="426"/>
    </location>
</feature>
<feature type="domain" description="Helicase C-terminal" evidence="6">
    <location>
        <begin position="632"/>
        <end position="786"/>
    </location>
</feature>
<evidence type="ECO:0000313" key="8">
    <source>
        <dbReference type="Proteomes" id="UP000269793"/>
    </source>
</evidence>
<dbReference type="Gene3D" id="3.40.50.10810">
    <property type="entry name" value="Tandem AAA-ATPase domain"/>
    <property type="match status" value="2"/>
</dbReference>
<keyword evidence="8" id="KW-1185">Reference proteome</keyword>
<dbReference type="SUPFAM" id="SSF52540">
    <property type="entry name" value="P-loop containing nucleoside triphosphate hydrolases"/>
    <property type="match status" value="2"/>
</dbReference>
<dbReference type="InterPro" id="IPR014001">
    <property type="entry name" value="Helicase_ATP-bd"/>
</dbReference>
<organism evidence="7 8">
    <name type="scientific">Malassezia restricta (strain ATCC 96810 / NBRC 103918 / CBS 7877)</name>
    <name type="common">Seborrheic dermatitis infection agent</name>
    <dbReference type="NCBI Taxonomy" id="425264"/>
    <lineage>
        <taxon>Eukaryota</taxon>
        <taxon>Fungi</taxon>
        <taxon>Dikarya</taxon>
        <taxon>Basidiomycota</taxon>
        <taxon>Ustilaginomycotina</taxon>
        <taxon>Malasseziomycetes</taxon>
        <taxon>Malasseziales</taxon>
        <taxon>Malasseziaceae</taxon>
        <taxon>Malassezia</taxon>
    </lineage>
</organism>
<reference evidence="7 8" key="1">
    <citation type="submission" date="2018-10" db="EMBL/GenBank/DDBJ databases">
        <title>Complete genome sequence of Malassezia restricta CBS 7877.</title>
        <authorList>
            <person name="Morand S.C."/>
            <person name="Bertignac M."/>
            <person name="Iltis A."/>
            <person name="Kolder I."/>
            <person name="Pirovano W."/>
            <person name="Jourdain R."/>
            <person name="Clavaud C."/>
        </authorList>
    </citation>
    <scope>NUCLEOTIDE SEQUENCE [LARGE SCALE GENOMIC DNA]</scope>
    <source>
        <strain evidence="7 8">CBS 7877</strain>
    </source>
</reference>
<dbReference type="EMBL" id="CP033155">
    <property type="protein sequence ID" value="AYO44743.1"/>
    <property type="molecule type" value="Genomic_DNA"/>
</dbReference>
<dbReference type="Gene3D" id="3.40.50.300">
    <property type="entry name" value="P-loop containing nucleotide triphosphate hydrolases"/>
    <property type="match status" value="1"/>
</dbReference>
<evidence type="ECO:0000256" key="3">
    <source>
        <dbReference type="ARBA" id="ARBA00022840"/>
    </source>
</evidence>
<dbReference type="SMART" id="SM00490">
    <property type="entry name" value="HELICc"/>
    <property type="match status" value="1"/>
</dbReference>
<dbReference type="OrthoDB" id="423559at2759"/>
<evidence type="ECO:0000259" key="5">
    <source>
        <dbReference type="PROSITE" id="PS51192"/>
    </source>
</evidence>
<dbReference type="Pfam" id="PF00176">
    <property type="entry name" value="SNF2-rel_dom"/>
    <property type="match status" value="1"/>
</dbReference>
<dbReference type="InterPro" id="IPR049730">
    <property type="entry name" value="SNF2/RAD54-like_C"/>
</dbReference>
<name>A0A3G2S9M9_MALR7</name>
<evidence type="ECO:0000256" key="1">
    <source>
        <dbReference type="ARBA" id="ARBA00022741"/>
    </source>
</evidence>